<dbReference type="Proteomes" id="UP000244755">
    <property type="component" value="Chromosome 1"/>
</dbReference>
<keyword evidence="3" id="KW-1185">Reference proteome</keyword>
<evidence type="ECO:0000256" key="1">
    <source>
        <dbReference type="SAM" id="MobiDB-lite"/>
    </source>
</evidence>
<name>A0A2R4WS20_9HYPH</name>
<proteinExistence type="predicted"/>
<dbReference type="EMBL" id="CP028843">
    <property type="protein sequence ID" value="AWB24341.1"/>
    <property type="molecule type" value="Genomic_DNA"/>
</dbReference>
<dbReference type="AlphaFoldDB" id="A0A2R4WS20"/>
<feature type="compositionally biased region" description="Basic and acidic residues" evidence="1">
    <location>
        <begin position="7"/>
        <end position="19"/>
    </location>
</feature>
<evidence type="ECO:0000313" key="2">
    <source>
        <dbReference type="EMBL" id="AWB24341.1"/>
    </source>
</evidence>
<organism evidence="2 3">
    <name type="scientific">Methylobacterium currus</name>
    <dbReference type="NCBI Taxonomy" id="2051553"/>
    <lineage>
        <taxon>Bacteria</taxon>
        <taxon>Pseudomonadati</taxon>
        <taxon>Pseudomonadota</taxon>
        <taxon>Alphaproteobacteria</taxon>
        <taxon>Hyphomicrobiales</taxon>
        <taxon>Methylobacteriaceae</taxon>
        <taxon>Methylobacterium</taxon>
    </lineage>
</organism>
<evidence type="ECO:0000313" key="3">
    <source>
        <dbReference type="Proteomes" id="UP000244755"/>
    </source>
</evidence>
<feature type="region of interest" description="Disordered" evidence="1">
    <location>
        <begin position="1"/>
        <end position="46"/>
    </location>
</feature>
<sequence>MPVRLGCEARRDADDRMMHPELLPPPRNPARARPDRRTAVTPAGRARGGRVVPLPAEWIRAGGLRAFRADAGYLGRSIAALKLYLTLVVSQDAAGSDPAPILLSYERIAALSGLSDPLICAGKKALLDQGLVTTCDDRSGGTIAYQLAGLRPWDAAACLVLGLPFGAPMTALHRLTCRKTPNLAALKTYLVLCACGSDPDGIVSLDVDRASVLTRTSHVKIIAALAPLQEIGLAEPVGTPSRLGEHRRVRVLPLR</sequence>
<dbReference type="KEGG" id="mee:DA075_28585"/>
<gene>
    <name evidence="2" type="ORF">DA075_28585</name>
</gene>
<protein>
    <submittedName>
        <fullName evidence="2">Uncharacterized protein</fullName>
    </submittedName>
</protein>
<reference evidence="2 3" key="1">
    <citation type="submission" date="2018-04" db="EMBL/GenBank/DDBJ databases">
        <title>Methylobacterium sp. PR1016A genome.</title>
        <authorList>
            <person name="Park W."/>
        </authorList>
    </citation>
    <scope>NUCLEOTIDE SEQUENCE [LARGE SCALE GENOMIC DNA]</scope>
    <source>
        <strain evidence="2 3">PR1016A</strain>
    </source>
</reference>
<accession>A0A2R4WS20</accession>